<gene>
    <name evidence="2" type="ORF">Q5P01_020200</name>
</gene>
<organism evidence="2 3">
    <name type="scientific">Channa striata</name>
    <name type="common">Snakehead murrel</name>
    <name type="synonym">Ophicephalus striatus</name>
    <dbReference type="NCBI Taxonomy" id="64152"/>
    <lineage>
        <taxon>Eukaryota</taxon>
        <taxon>Metazoa</taxon>
        <taxon>Chordata</taxon>
        <taxon>Craniata</taxon>
        <taxon>Vertebrata</taxon>
        <taxon>Euteleostomi</taxon>
        <taxon>Actinopterygii</taxon>
        <taxon>Neopterygii</taxon>
        <taxon>Teleostei</taxon>
        <taxon>Neoteleostei</taxon>
        <taxon>Acanthomorphata</taxon>
        <taxon>Anabantaria</taxon>
        <taxon>Anabantiformes</taxon>
        <taxon>Channoidei</taxon>
        <taxon>Channidae</taxon>
        <taxon>Channa</taxon>
    </lineage>
</organism>
<dbReference type="Proteomes" id="UP001187415">
    <property type="component" value="Unassembled WGS sequence"/>
</dbReference>
<accession>A0AA88SB39</accession>
<dbReference type="EMBL" id="JAUPFM010000016">
    <property type="protein sequence ID" value="KAK2825986.1"/>
    <property type="molecule type" value="Genomic_DNA"/>
</dbReference>
<comment type="caution">
    <text evidence="2">The sequence shown here is derived from an EMBL/GenBank/DDBJ whole genome shotgun (WGS) entry which is preliminary data.</text>
</comment>
<evidence type="ECO:0000256" key="1">
    <source>
        <dbReference type="SAM" id="MobiDB-lite"/>
    </source>
</evidence>
<keyword evidence="3" id="KW-1185">Reference proteome</keyword>
<evidence type="ECO:0000313" key="2">
    <source>
        <dbReference type="EMBL" id="KAK2825986.1"/>
    </source>
</evidence>
<proteinExistence type="predicted"/>
<protein>
    <submittedName>
        <fullName evidence="2">Uncharacterized protein</fullName>
    </submittedName>
</protein>
<name>A0AA88SB39_CHASR</name>
<dbReference type="AlphaFoldDB" id="A0AA88SB39"/>
<reference evidence="2" key="1">
    <citation type="submission" date="2023-07" db="EMBL/GenBank/DDBJ databases">
        <title>Chromosome-level Genome Assembly of Striped Snakehead (Channa striata).</title>
        <authorList>
            <person name="Liu H."/>
        </authorList>
    </citation>
    <scope>NUCLEOTIDE SEQUENCE</scope>
    <source>
        <strain evidence="2">Gz</strain>
        <tissue evidence="2">Muscle</tissue>
    </source>
</reference>
<feature type="compositionally biased region" description="Pro residues" evidence="1">
    <location>
        <begin position="14"/>
        <end position="24"/>
    </location>
</feature>
<feature type="region of interest" description="Disordered" evidence="1">
    <location>
        <begin position="1"/>
        <end position="24"/>
    </location>
</feature>
<evidence type="ECO:0000313" key="3">
    <source>
        <dbReference type="Proteomes" id="UP001187415"/>
    </source>
</evidence>
<sequence length="79" mass="8238">MSTVAVAQSGALYPPLPQTHPGCPPGFTAVDGETVRGVNTAEIHRALLQFPSQDVILCESNAVSAHTSPLSNSTVRNQP</sequence>